<dbReference type="EC" id="3.5.1.25" evidence="7"/>
<dbReference type="PANTHER" id="PTHR11113">
    <property type="entry name" value="N-ACETYLGLUCOSAMINE-6-PHOSPHATE DEACETYLASE"/>
    <property type="match status" value="1"/>
</dbReference>
<dbReference type="NCBIfam" id="TIGR00221">
    <property type="entry name" value="nagA"/>
    <property type="match status" value="1"/>
</dbReference>
<evidence type="ECO:0000313" key="8">
    <source>
        <dbReference type="Proteomes" id="UP001596113"/>
    </source>
</evidence>
<sequence length="386" mass="41736">MKTIISNVAVFREGTLTPASIRVEAGKIKAVLPPNPAPEDVQDADTILDGQRRLLIPGMIDVHIHGAHNRDMMDGTTTSIQAVSRACAETGCTGFLATSVSSSLDDLLAMIRSVKQVVGHEEGARIVGIHLEGPYLNVARKGMQNPQHLRHPNLRELELIFREAEDLIKMVTIAPELPGGIELIHDLLRRNVVVAVAHSDATYEEAQLAFREGATHITHCFNAMPSIHHRAPGLVTAALENDRVSVQAIVDGVHLHPGIVRLMHKIKGPDLMVLTTDALQAMGVGDGDYVFGGHPVTVREGIARLQDGTLASSTVTMNRSLKLSVAFGIPLEDSIRMCSATPASILQLNETGRIEAGFDADLVLLDDNFEVVETFIKGVPYRAALR</sequence>
<dbReference type="Proteomes" id="UP001596113">
    <property type="component" value="Unassembled WGS sequence"/>
</dbReference>
<keyword evidence="2" id="KW-0479">Metal-binding</keyword>
<dbReference type="Gene3D" id="2.30.40.10">
    <property type="entry name" value="Urease, subunit C, domain 1"/>
    <property type="match status" value="1"/>
</dbReference>
<evidence type="ECO:0000256" key="5">
    <source>
        <dbReference type="PIRNR" id="PIRNR038994"/>
    </source>
</evidence>
<dbReference type="InterPro" id="IPR006680">
    <property type="entry name" value="Amidohydro-rel"/>
</dbReference>
<keyword evidence="8" id="KW-1185">Reference proteome</keyword>
<organism evidence="7 8">
    <name type="scientific">Cohnella soli</name>
    <dbReference type="NCBI Taxonomy" id="425005"/>
    <lineage>
        <taxon>Bacteria</taxon>
        <taxon>Bacillati</taxon>
        <taxon>Bacillota</taxon>
        <taxon>Bacilli</taxon>
        <taxon>Bacillales</taxon>
        <taxon>Paenibacillaceae</taxon>
        <taxon>Cohnella</taxon>
    </lineage>
</organism>
<evidence type="ECO:0000259" key="6">
    <source>
        <dbReference type="Pfam" id="PF01979"/>
    </source>
</evidence>
<evidence type="ECO:0000256" key="4">
    <source>
        <dbReference type="ARBA" id="ARBA00023277"/>
    </source>
</evidence>
<dbReference type="EMBL" id="JBHSMI010000028">
    <property type="protein sequence ID" value="MFC5404584.1"/>
    <property type="molecule type" value="Genomic_DNA"/>
</dbReference>
<gene>
    <name evidence="7" type="primary">nagA</name>
    <name evidence="7" type="ORF">ACFPOF_17755</name>
</gene>
<dbReference type="GO" id="GO:0008448">
    <property type="term" value="F:N-acetylglucosamine-6-phosphate deacetylase activity"/>
    <property type="evidence" value="ECO:0007669"/>
    <property type="project" value="UniProtKB-EC"/>
</dbReference>
<dbReference type="SUPFAM" id="SSF51338">
    <property type="entry name" value="Composite domain of metallo-dependent hydrolases"/>
    <property type="match status" value="1"/>
</dbReference>
<dbReference type="InterPro" id="IPR003764">
    <property type="entry name" value="GlcNAc_6-P_deAcase"/>
</dbReference>
<dbReference type="Pfam" id="PF01979">
    <property type="entry name" value="Amidohydro_1"/>
    <property type="match status" value="1"/>
</dbReference>
<evidence type="ECO:0000256" key="1">
    <source>
        <dbReference type="ARBA" id="ARBA00010716"/>
    </source>
</evidence>
<dbReference type="Gene3D" id="3.20.20.140">
    <property type="entry name" value="Metal-dependent hydrolases"/>
    <property type="match status" value="1"/>
</dbReference>
<keyword evidence="3 5" id="KW-0378">Hydrolase</keyword>
<dbReference type="InterPro" id="IPR011059">
    <property type="entry name" value="Metal-dep_hydrolase_composite"/>
</dbReference>
<keyword evidence="4 5" id="KW-0119">Carbohydrate metabolism</keyword>
<dbReference type="RefSeq" id="WP_378135004.1">
    <property type="nucleotide sequence ID" value="NZ_JBHSMI010000028.1"/>
</dbReference>
<dbReference type="CDD" id="cd00854">
    <property type="entry name" value="NagA"/>
    <property type="match status" value="1"/>
</dbReference>
<evidence type="ECO:0000256" key="3">
    <source>
        <dbReference type="ARBA" id="ARBA00022801"/>
    </source>
</evidence>
<feature type="domain" description="Amidohydrolase-related" evidence="6">
    <location>
        <begin position="55"/>
        <end position="378"/>
    </location>
</feature>
<reference evidence="8" key="1">
    <citation type="journal article" date="2019" name="Int. J. Syst. Evol. Microbiol.">
        <title>The Global Catalogue of Microorganisms (GCM) 10K type strain sequencing project: providing services to taxonomists for standard genome sequencing and annotation.</title>
        <authorList>
            <consortium name="The Broad Institute Genomics Platform"/>
            <consortium name="The Broad Institute Genome Sequencing Center for Infectious Disease"/>
            <person name="Wu L."/>
            <person name="Ma J."/>
        </authorList>
    </citation>
    <scope>NUCLEOTIDE SEQUENCE [LARGE SCALE GENOMIC DNA]</scope>
    <source>
        <strain evidence="8">CGMCC 1.18575</strain>
    </source>
</reference>
<comment type="similarity">
    <text evidence="1 5">Belongs to the metallo-dependent hydrolases superfamily. NagA family.</text>
</comment>
<dbReference type="PANTHER" id="PTHR11113:SF14">
    <property type="entry name" value="N-ACETYLGLUCOSAMINE-6-PHOSPHATE DEACETYLASE"/>
    <property type="match status" value="1"/>
</dbReference>
<dbReference type="PIRSF" id="PIRSF038994">
    <property type="entry name" value="NagA"/>
    <property type="match status" value="1"/>
</dbReference>
<evidence type="ECO:0000313" key="7">
    <source>
        <dbReference type="EMBL" id="MFC5404584.1"/>
    </source>
</evidence>
<dbReference type="SUPFAM" id="SSF51556">
    <property type="entry name" value="Metallo-dependent hydrolases"/>
    <property type="match status" value="1"/>
</dbReference>
<accession>A0ABW0HVH6</accession>
<dbReference type="InterPro" id="IPR032466">
    <property type="entry name" value="Metal_Hydrolase"/>
</dbReference>
<comment type="caution">
    <text evidence="7">The sequence shown here is derived from an EMBL/GenBank/DDBJ whole genome shotgun (WGS) entry which is preliminary data.</text>
</comment>
<protein>
    <submittedName>
        <fullName evidence="7">N-acetylglucosamine-6-phosphate deacetylase</fullName>
        <ecNumber evidence="7">3.5.1.25</ecNumber>
    </submittedName>
</protein>
<name>A0ABW0HVH6_9BACL</name>
<evidence type="ECO:0000256" key="2">
    <source>
        <dbReference type="ARBA" id="ARBA00022723"/>
    </source>
</evidence>
<proteinExistence type="inferred from homology"/>